<sequence length="174" mass="19478">MWVCVLAEELRNLQTTLGIRSSDPIAAISLKTSFFYHKHVLGHEVPQVDIAQEASDNLALCSHSIQNQTQREGQAVHLATGTVSQLRDRSVSENEGQFHPSGRPQTRGGPRAFPLWGGCQGLQPANRHRQTVFACRKFRPPNPGGKRAHHSIRLFDAPLKRSMVVKFCQSHKKR</sequence>
<reference evidence="3" key="1">
    <citation type="journal article" date="2017" name="Genome Biol.">
        <title>Comparative genomics reveals high biological diversity and specific adaptations in the industrially and medically important fungal genus Aspergillus.</title>
        <authorList>
            <person name="de Vries R.P."/>
            <person name="Riley R."/>
            <person name="Wiebenga A."/>
            <person name="Aguilar-Osorio G."/>
            <person name="Amillis S."/>
            <person name="Uchima C.A."/>
            <person name="Anderluh G."/>
            <person name="Asadollahi M."/>
            <person name="Askin M."/>
            <person name="Barry K."/>
            <person name="Battaglia E."/>
            <person name="Bayram O."/>
            <person name="Benocci T."/>
            <person name="Braus-Stromeyer S.A."/>
            <person name="Caldana C."/>
            <person name="Canovas D."/>
            <person name="Cerqueira G.C."/>
            <person name="Chen F."/>
            <person name="Chen W."/>
            <person name="Choi C."/>
            <person name="Clum A."/>
            <person name="Dos Santos R.A."/>
            <person name="Damasio A.R."/>
            <person name="Diallinas G."/>
            <person name="Emri T."/>
            <person name="Fekete E."/>
            <person name="Flipphi M."/>
            <person name="Freyberg S."/>
            <person name="Gallo A."/>
            <person name="Gournas C."/>
            <person name="Habgood R."/>
            <person name="Hainaut M."/>
            <person name="Harispe M.L."/>
            <person name="Henrissat B."/>
            <person name="Hilden K.S."/>
            <person name="Hope R."/>
            <person name="Hossain A."/>
            <person name="Karabika E."/>
            <person name="Karaffa L."/>
            <person name="Karanyi Z."/>
            <person name="Krasevec N."/>
            <person name="Kuo A."/>
            <person name="Kusch H."/>
            <person name="LaButti K."/>
            <person name="Lagendijk E.L."/>
            <person name="Lapidus A."/>
            <person name="Levasseur A."/>
            <person name="Lindquist E."/>
            <person name="Lipzen A."/>
            <person name="Logrieco A.F."/>
            <person name="MacCabe A."/>
            <person name="Maekelae M.R."/>
            <person name="Malavazi I."/>
            <person name="Melin P."/>
            <person name="Meyer V."/>
            <person name="Mielnichuk N."/>
            <person name="Miskei M."/>
            <person name="Molnar A.P."/>
            <person name="Mule G."/>
            <person name="Ngan C.Y."/>
            <person name="Orejas M."/>
            <person name="Orosz E."/>
            <person name="Ouedraogo J.P."/>
            <person name="Overkamp K.M."/>
            <person name="Park H.-S."/>
            <person name="Perrone G."/>
            <person name="Piumi F."/>
            <person name="Punt P.J."/>
            <person name="Ram A.F."/>
            <person name="Ramon A."/>
            <person name="Rauscher S."/>
            <person name="Record E."/>
            <person name="Riano-Pachon D.M."/>
            <person name="Robert V."/>
            <person name="Roehrig J."/>
            <person name="Ruller R."/>
            <person name="Salamov A."/>
            <person name="Salih N.S."/>
            <person name="Samson R.A."/>
            <person name="Sandor E."/>
            <person name="Sanguinetti M."/>
            <person name="Schuetze T."/>
            <person name="Sepcic K."/>
            <person name="Shelest E."/>
            <person name="Sherlock G."/>
            <person name="Sophianopoulou V."/>
            <person name="Squina F.M."/>
            <person name="Sun H."/>
            <person name="Susca A."/>
            <person name="Todd R.B."/>
            <person name="Tsang A."/>
            <person name="Unkles S.E."/>
            <person name="van de Wiele N."/>
            <person name="van Rossen-Uffink D."/>
            <person name="Oliveira J.V."/>
            <person name="Vesth T.C."/>
            <person name="Visser J."/>
            <person name="Yu J.-H."/>
            <person name="Zhou M."/>
            <person name="Andersen M.R."/>
            <person name="Archer D.B."/>
            <person name="Baker S.E."/>
            <person name="Benoit I."/>
            <person name="Brakhage A.A."/>
            <person name="Braus G.H."/>
            <person name="Fischer R."/>
            <person name="Frisvad J.C."/>
            <person name="Goldman G.H."/>
            <person name="Houbraken J."/>
            <person name="Oakley B."/>
            <person name="Pocsi I."/>
            <person name="Scazzocchio C."/>
            <person name="Seiboth B."/>
            <person name="vanKuyk P.A."/>
            <person name="Wortman J."/>
            <person name="Dyer P.S."/>
            <person name="Grigoriev I.V."/>
        </authorList>
    </citation>
    <scope>NUCLEOTIDE SEQUENCE [LARGE SCALE GENOMIC DNA]</scope>
    <source>
        <strain evidence="3">CBS 516.65</strain>
    </source>
</reference>
<evidence type="ECO:0000313" key="2">
    <source>
        <dbReference type="EMBL" id="OJJ83791.1"/>
    </source>
</evidence>
<dbReference type="EMBL" id="KV878898">
    <property type="protein sequence ID" value="OJJ83791.1"/>
    <property type="molecule type" value="Genomic_DNA"/>
</dbReference>
<proteinExistence type="predicted"/>
<name>A0A1L9VIN9_ASPGL</name>
<dbReference type="GeneID" id="34460680"/>
<keyword evidence="3" id="KW-1185">Reference proteome</keyword>
<dbReference type="AlphaFoldDB" id="A0A1L9VIN9"/>
<organism evidence="2 3">
    <name type="scientific">Aspergillus glaucus CBS 516.65</name>
    <dbReference type="NCBI Taxonomy" id="1160497"/>
    <lineage>
        <taxon>Eukaryota</taxon>
        <taxon>Fungi</taxon>
        <taxon>Dikarya</taxon>
        <taxon>Ascomycota</taxon>
        <taxon>Pezizomycotina</taxon>
        <taxon>Eurotiomycetes</taxon>
        <taxon>Eurotiomycetidae</taxon>
        <taxon>Eurotiales</taxon>
        <taxon>Aspergillaceae</taxon>
        <taxon>Aspergillus</taxon>
        <taxon>Aspergillus subgen. Aspergillus</taxon>
    </lineage>
</organism>
<protein>
    <submittedName>
        <fullName evidence="2">Uncharacterized protein</fullName>
    </submittedName>
</protein>
<accession>A0A1L9VIN9</accession>
<evidence type="ECO:0000313" key="3">
    <source>
        <dbReference type="Proteomes" id="UP000184300"/>
    </source>
</evidence>
<dbReference type="RefSeq" id="XP_022400489.1">
    <property type="nucleotide sequence ID" value="XM_022544419.1"/>
</dbReference>
<evidence type="ECO:0000256" key="1">
    <source>
        <dbReference type="SAM" id="MobiDB-lite"/>
    </source>
</evidence>
<dbReference type="Proteomes" id="UP000184300">
    <property type="component" value="Unassembled WGS sequence"/>
</dbReference>
<feature type="region of interest" description="Disordered" evidence="1">
    <location>
        <begin position="90"/>
        <end position="113"/>
    </location>
</feature>
<gene>
    <name evidence="2" type="ORF">ASPGLDRAFT_343100</name>
</gene>
<dbReference type="VEuPathDB" id="FungiDB:ASPGLDRAFT_343100"/>